<gene>
    <name evidence="1" type="ORF">P8625_04900</name>
</gene>
<dbReference type="EMBL" id="CP122539">
    <property type="protein sequence ID" value="WGH76501.1"/>
    <property type="molecule type" value="Genomic_DNA"/>
</dbReference>
<dbReference type="InterPro" id="IPR046732">
    <property type="entry name" value="DUF6624"/>
</dbReference>
<name>A0ABY8L5Y2_9FLAO</name>
<keyword evidence="2" id="KW-1185">Reference proteome</keyword>
<sequence length="157" mass="18240">MKEHWKLINETDSINLIKIKKILDERGWLGQKVIGNQGNSTLFLVIQHSDLETQLKYLPMMREAVKIGNASASSLALLEDRVALRQGKRQIYGSQIGRDQETGEYYVSPLIEPEKVNERRAEVGLGTIEDYIKNWNMTWDLEKHKQRTKEIESEKKE</sequence>
<proteinExistence type="predicted"/>
<dbReference type="Proteomes" id="UP001232001">
    <property type="component" value="Chromosome"/>
</dbReference>
<organism evidence="1 2">
    <name type="scientific">Tenacibaculum tangerinum</name>
    <dbReference type="NCBI Taxonomy" id="3038772"/>
    <lineage>
        <taxon>Bacteria</taxon>
        <taxon>Pseudomonadati</taxon>
        <taxon>Bacteroidota</taxon>
        <taxon>Flavobacteriia</taxon>
        <taxon>Flavobacteriales</taxon>
        <taxon>Flavobacteriaceae</taxon>
        <taxon>Tenacibaculum</taxon>
    </lineage>
</organism>
<evidence type="ECO:0000313" key="1">
    <source>
        <dbReference type="EMBL" id="WGH76501.1"/>
    </source>
</evidence>
<evidence type="ECO:0000313" key="2">
    <source>
        <dbReference type="Proteomes" id="UP001232001"/>
    </source>
</evidence>
<reference evidence="1 2" key="1">
    <citation type="submission" date="2023-04" db="EMBL/GenBank/DDBJ databases">
        <title>Tenacibaculum tangerinum sp. nov., isolated from sea tidal flat of South Korea.</title>
        <authorList>
            <person name="Lee S.H."/>
            <person name="Kim J.-J."/>
        </authorList>
    </citation>
    <scope>NUCLEOTIDE SEQUENCE [LARGE SCALE GENOMIC DNA]</scope>
    <source>
        <strain evidence="1 2">GRR-S3-23</strain>
    </source>
</reference>
<dbReference type="Pfam" id="PF20329">
    <property type="entry name" value="DUF6624"/>
    <property type="match status" value="1"/>
</dbReference>
<accession>A0ABY8L5Y2</accession>
<protein>
    <submittedName>
        <fullName evidence="1">Uncharacterized protein</fullName>
    </submittedName>
</protein>